<sequence>MEGGQSQGQHDAAFTWFTEQQRQAVIRNGIIPEWFHGIISRKTAEELLLSKPRGYFLIRVSESRIGYTLSYRAEDRCRHFMIDVLKDGHYVIVGENTQHWSLQDLVDFHRRTPILPFKEVLTVPCGQLSKDRTDYAELLFSQRPLPKPNVSPALNSSTQPNTKSHLKPEEDIPPALPHRPTTLSGPGVLSPNVTKTPTAPSSQPNTLYPCLQDELSHFTAQIPATPVPMPRKKYSANLAQQEQFPELPTRSSAPAQKLNQACTRANAPPEIPSSSRTTERLVTQPTRQEEDHPHNANSQSVVTNLKNLKKKFQRRRSSSEVHTYAEISVEAEERLRGRQGSLEARDTNENTENEYQELPGEHDINGVPFSSTSTAMKQALPQEYLPPPPFAPGY</sequence>
<reference evidence="5" key="1">
    <citation type="submission" date="2019-06" db="EMBL/GenBank/DDBJ databases">
        <authorList>
            <consortium name="Wellcome Sanger Institute Data Sharing"/>
        </authorList>
    </citation>
    <scope>NUCLEOTIDE SEQUENCE [LARGE SCALE GENOMIC DNA]</scope>
</reference>
<dbReference type="GO" id="GO:0005737">
    <property type="term" value="C:cytoplasm"/>
    <property type="evidence" value="ECO:0007669"/>
    <property type="project" value="TreeGrafter"/>
</dbReference>
<dbReference type="Pfam" id="PF00017">
    <property type="entry name" value="SH2"/>
    <property type="match status" value="1"/>
</dbReference>
<reference evidence="5" key="2">
    <citation type="submission" date="2025-08" db="UniProtKB">
        <authorList>
            <consortium name="Ensembl"/>
        </authorList>
    </citation>
    <scope>IDENTIFICATION</scope>
</reference>
<proteinExistence type="predicted"/>
<dbReference type="InterPro" id="IPR000980">
    <property type="entry name" value="SH2"/>
</dbReference>
<feature type="region of interest" description="Disordered" evidence="3">
    <location>
        <begin position="239"/>
        <end position="304"/>
    </location>
</feature>
<evidence type="ECO:0000256" key="1">
    <source>
        <dbReference type="ARBA" id="ARBA00022999"/>
    </source>
</evidence>
<feature type="compositionally biased region" description="Polar residues" evidence="3">
    <location>
        <begin position="191"/>
        <end position="206"/>
    </location>
</feature>
<dbReference type="PRINTS" id="PR00401">
    <property type="entry name" value="SH2DOMAIN"/>
</dbReference>
<feature type="compositionally biased region" description="Polar residues" evidence="3">
    <location>
        <begin position="295"/>
        <end position="304"/>
    </location>
</feature>
<dbReference type="RefSeq" id="XP_029905402.1">
    <property type="nucleotide sequence ID" value="XM_030049542.1"/>
</dbReference>
<evidence type="ECO:0000256" key="3">
    <source>
        <dbReference type="SAM" id="MobiDB-lite"/>
    </source>
</evidence>
<organism evidence="5 6">
    <name type="scientific">Myripristis murdjan</name>
    <name type="common">pinecone soldierfish</name>
    <dbReference type="NCBI Taxonomy" id="586833"/>
    <lineage>
        <taxon>Eukaryota</taxon>
        <taxon>Metazoa</taxon>
        <taxon>Chordata</taxon>
        <taxon>Craniata</taxon>
        <taxon>Vertebrata</taxon>
        <taxon>Euteleostomi</taxon>
        <taxon>Actinopterygii</taxon>
        <taxon>Neopterygii</taxon>
        <taxon>Teleostei</taxon>
        <taxon>Neoteleostei</taxon>
        <taxon>Acanthomorphata</taxon>
        <taxon>Holocentriformes</taxon>
        <taxon>Holocentridae</taxon>
        <taxon>Myripristis</taxon>
    </lineage>
</organism>
<evidence type="ECO:0000256" key="2">
    <source>
        <dbReference type="PROSITE-ProRule" id="PRU00191"/>
    </source>
</evidence>
<evidence type="ECO:0000259" key="4">
    <source>
        <dbReference type="PROSITE" id="PS50001"/>
    </source>
</evidence>
<dbReference type="PROSITE" id="PS50001">
    <property type="entry name" value="SH2"/>
    <property type="match status" value="1"/>
</dbReference>
<reference evidence="5" key="3">
    <citation type="submission" date="2025-09" db="UniProtKB">
        <authorList>
            <consortium name="Ensembl"/>
        </authorList>
    </citation>
    <scope>IDENTIFICATION</scope>
</reference>
<gene>
    <name evidence="5" type="primary">HSH2D</name>
    <name evidence="5" type="synonym">hsh2d</name>
</gene>
<dbReference type="RefSeq" id="XP_029905403.1">
    <property type="nucleotide sequence ID" value="XM_030049543.1"/>
</dbReference>
<dbReference type="AlphaFoldDB" id="A0A667W7W1"/>
<feature type="region of interest" description="Disordered" evidence="3">
    <location>
        <begin position="338"/>
        <end position="394"/>
    </location>
</feature>
<feature type="compositionally biased region" description="Polar residues" evidence="3">
    <location>
        <begin position="239"/>
        <end position="263"/>
    </location>
</feature>
<dbReference type="InterPro" id="IPR036860">
    <property type="entry name" value="SH2_dom_sf"/>
</dbReference>
<dbReference type="FunCoup" id="A0A667W7W1">
    <property type="interactions" value="609"/>
</dbReference>
<evidence type="ECO:0000313" key="5">
    <source>
        <dbReference type="Ensembl" id="ENSMMDP00005000170.1"/>
    </source>
</evidence>
<protein>
    <submittedName>
        <fullName evidence="5">Hematopoietic SH2 domain containing</fullName>
    </submittedName>
</protein>
<dbReference type="SMART" id="SM00252">
    <property type="entry name" value="SH2"/>
    <property type="match status" value="1"/>
</dbReference>
<feature type="compositionally biased region" description="Polar residues" evidence="3">
    <location>
        <begin position="152"/>
        <end position="163"/>
    </location>
</feature>
<dbReference type="PANTHER" id="PTHR14388:SF3">
    <property type="entry name" value="HEMATOPOIETIC SH2 DOMAIN-CONTAINING PROTEIN"/>
    <property type="match status" value="1"/>
</dbReference>
<dbReference type="Proteomes" id="UP000472263">
    <property type="component" value="Chromosome 4"/>
</dbReference>
<dbReference type="PANTHER" id="PTHR14388">
    <property type="entry name" value="T CELL-SPECIFIC ADAPTER PROTEIN TSAD"/>
    <property type="match status" value="1"/>
</dbReference>
<evidence type="ECO:0000313" key="6">
    <source>
        <dbReference type="Proteomes" id="UP000472263"/>
    </source>
</evidence>
<dbReference type="InParanoid" id="A0A667W7W1"/>
<feature type="region of interest" description="Disordered" evidence="3">
    <location>
        <begin position="146"/>
        <end position="207"/>
    </location>
</feature>
<dbReference type="Gene3D" id="3.30.505.10">
    <property type="entry name" value="SH2 domain"/>
    <property type="match status" value="1"/>
</dbReference>
<feature type="compositionally biased region" description="Pro residues" evidence="3">
    <location>
        <begin position="384"/>
        <end position="394"/>
    </location>
</feature>
<dbReference type="GeneTree" id="ENSGT00940000161678"/>
<accession>A0A667W7W1</accession>
<keyword evidence="1 2" id="KW-0727">SH2 domain</keyword>
<keyword evidence="6" id="KW-1185">Reference proteome</keyword>
<name>A0A667W7W1_9TELE</name>
<feature type="compositionally biased region" description="Polar residues" evidence="3">
    <location>
        <begin position="272"/>
        <end position="286"/>
    </location>
</feature>
<feature type="domain" description="SH2" evidence="4">
    <location>
        <begin position="34"/>
        <end position="125"/>
    </location>
</feature>
<dbReference type="GeneID" id="115357824"/>
<dbReference type="CTD" id="84941"/>
<dbReference type="Ensembl" id="ENSMMDT00005000174.1">
    <property type="protein sequence ID" value="ENSMMDP00005000170.1"/>
    <property type="gene ID" value="ENSMMDG00005000106.1"/>
</dbReference>
<dbReference type="SUPFAM" id="SSF55550">
    <property type="entry name" value="SH2 domain"/>
    <property type="match status" value="1"/>
</dbReference>
<dbReference type="OrthoDB" id="67310at2759"/>